<dbReference type="PANTHER" id="PTHR43485">
    <property type="entry name" value="HYDROGENASE-4 COMPONENT G"/>
    <property type="match status" value="1"/>
</dbReference>
<proteinExistence type="predicted"/>
<comment type="caution">
    <text evidence="3">The sequence shown here is derived from an EMBL/GenBank/DDBJ whole genome shotgun (WGS) entry which is preliminary data.</text>
</comment>
<dbReference type="InterPro" id="IPR001135">
    <property type="entry name" value="NADH_Q_OxRdtase_suD"/>
</dbReference>
<dbReference type="SUPFAM" id="SSF143243">
    <property type="entry name" value="Nqo5-like"/>
    <property type="match status" value="1"/>
</dbReference>
<dbReference type="InterPro" id="IPR029014">
    <property type="entry name" value="NiFe-Hase_large"/>
</dbReference>
<evidence type="ECO:0000256" key="1">
    <source>
        <dbReference type="ARBA" id="ARBA00023002"/>
    </source>
</evidence>
<dbReference type="SUPFAM" id="SSF56762">
    <property type="entry name" value="HydB/Nqo4-like"/>
    <property type="match status" value="1"/>
</dbReference>
<dbReference type="InterPro" id="IPR052197">
    <property type="entry name" value="ComplexI_49kDa-like"/>
</dbReference>
<name>A0AAE3NWQ8_9BACT</name>
<sequence length="492" mass="55550">MNILEIANNQSFSIDELKLLSKEEFYSEFYNILKNNNRLISILPIDRSKPNVLSAFFLNNEEGNIKILLGDFPELIFNSFANEFPHTNYFECELSEEYGYEIKNHPWLRPVRKQNRIFGNKDYNFFKIDGEEIHEVAVGPIHAGVIEPGHFRFQCHGENVYNLEINLGYQHRGVEKLILKSNSISNKRILLTESIAGDTVIGHVNAHTNLIESLSGTRLNLRIQAIRGIASEIERISMHLAGLGGISNDIGFALPASSYGRLRTLSINSLAELSGSRFGRGLFTYGGVNFDFNDKIINTITKNLLVIQNDIKFINDYFFTSVGALSRLEETGIVKKEFAQEIGMVGLAARASGLNEDIRINFPYGIYQFSPISLLTLSSGDVFARARLRALEIDESIKFVYEQLENLPEGDFKLNINELKKYSGAVSITEGWRGEIVHIAFTDADGKLIQYKIKDPSFNNWYGLSLALRNTPISDFPLCNKSFDLSYSGHDL</sequence>
<dbReference type="AlphaFoldDB" id="A0AAE3NWQ8"/>
<dbReference type="Proteomes" id="UP001221302">
    <property type="component" value="Unassembled WGS sequence"/>
</dbReference>
<gene>
    <name evidence="3" type="ORF">P0M35_09425</name>
</gene>
<dbReference type="GO" id="GO:0051287">
    <property type="term" value="F:NAD binding"/>
    <property type="evidence" value="ECO:0007669"/>
    <property type="project" value="InterPro"/>
</dbReference>
<dbReference type="GO" id="GO:0016651">
    <property type="term" value="F:oxidoreductase activity, acting on NAD(P)H"/>
    <property type="evidence" value="ECO:0007669"/>
    <property type="project" value="InterPro"/>
</dbReference>
<reference evidence="3" key="1">
    <citation type="submission" date="2023-03" db="EMBL/GenBank/DDBJ databases">
        <title>Stygiobacter electus gen. nov., sp. nov., facultatively anaerobic thermotolerant bacterium of the class Ignavibacteria from a well of Yessentuki mineral water deposit.</title>
        <authorList>
            <person name="Podosokorskaya O.A."/>
            <person name="Elcheninov A.G."/>
            <person name="Petrova N.F."/>
            <person name="Zavarzina D.G."/>
            <person name="Kublanov I.V."/>
            <person name="Merkel A.Y."/>
        </authorList>
    </citation>
    <scope>NUCLEOTIDE SEQUENCE</scope>
    <source>
        <strain evidence="3">09-Me</strain>
    </source>
</reference>
<dbReference type="EMBL" id="JARGDL010000013">
    <property type="protein sequence ID" value="MDF1612371.1"/>
    <property type="molecule type" value="Genomic_DNA"/>
</dbReference>
<feature type="domain" description="NADH-quinone oxidoreductase subunit D" evidence="2">
    <location>
        <begin position="249"/>
        <end position="415"/>
    </location>
</feature>
<dbReference type="GO" id="GO:0048038">
    <property type="term" value="F:quinone binding"/>
    <property type="evidence" value="ECO:0007669"/>
    <property type="project" value="InterPro"/>
</dbReference>
<keyword evidence="1" id="KW-0560">Oxidoreductase</keyword>
<organism evidence="3 4">
    <name type="scientific">Stygiobacter electus</name>
    <dbReference type="NCBI Taxonomy" id="3032292"/>
    <lineage>
        <taxon>Bacteria</taxon>
        <taxon>Pseudomonadati</taxon>
        <taxon>Ignavibacteriota</taxon>
        <taxon>Ignavibacteria</taxon>
        <taxon>Ignavibacteriales</taxon>
        <taxon>Melioribacteraceae</taxon>
        <taxon>Stygiobacter</taxon>
    </lineage>
</organism>
<dbReference type="RefSeq" id="WP_321536142.1">
    <property type="nucleotide sequence ID" value="NZ_JARGDL010000013.1"/>
</dbReference>
<dbReference type="PANTHER" id="PTHR43485:SF1">
    <property type="entry name" value="FORMATE HYDROGENLYASE SUBUNIT 5-RELATED"/>
    <property type="match status" value="1"/>
</dbReference>
<accession>A0AAE3NWQ8</accession>
<evidence type="ECO:0000313" key="3">
    <source>
        <dbReference type="EMBL" id="MDF1612371.1"/>
    </source>
</evidence>
<keyword evidence="4" id="KW-1185">Reference proteome</keyword>
<evidence type="ECO:0000313" key="4">
    <source>
        <dbReference type="Proteomes" id="UP001221302"/>
    </source>
</evidence>
<protein>
    <recommendedName>
        <fullName evidence="2">NADH-quinone oxidoreductase subunit D domain-containing protein</fullName>
    </recommendedName>
</protein>
<dbReference type="Pfam" id="PF00346">
    <property type="entry name" value="Complex1_49kDa"/>
    <property type="match status" value="1"/>
</dbReference>
<evidence type="ECO:0000259" key="2">
    <source>
        <dbReference type="Pfam" id="PF00346"/>
    </source>
</evidence>
<dbReference type="Gene3D" id="1.10.645.10">
    <property type="entry name" value="Cytochrome-c3 Hydrogenase, chain B"/>
    <property type="match status" value="1"/>
</dbReference>
<dbReference type="InterPro" id="IPR037232">
    <property type="entry name" value="NADH_quin_OxRdtase_su_C/D-like"/>
</dbReference>